<evidence type="ECO:0000313" key="10">
    <source>
        <dbReference type="Proteomes" id="UP001055172"/>
    </source>
</evidence>
<dbReference type="Proteomes" id="UP001055172">
    <property type="component" value="Unassembled WGS sequence"/>
</dbReference>
<proteinExistence type="inferred from homology"/>
<dbReference type="InterPro" id="IPR036396">
    <property type="entry name" value="Cyt_P450_sf"/>
</dbReference>
<dbReference type="GO" id="GO:0016705">
    <property type="term" value="F:oxidoreductase activity, acting on paired donors, with incorporation or reduction of molecular oxygen"/>
    <property type="evidence" value="ECO:0007669"/>
    <property type="project" value="InterPro"/>
</dbReference>
<dbReference type="Pfam" id="PF00067">
    <property type="entry name" value="p450"/>
    <property type="match status" value="2"/>
</dbReference>
<comment type="similarity">
    <text evidence="2 8">Belongs to the cytochrome P450 family.</text>
</comment>
<keyword evidence="5 7" id="KW-0408">Iron</keyword>
<dbReference type="PRINTS" id="PR00465">
    <property type="entry name" value="EP450IV"/>
</dbReference>
<evidence type="ECO:0000256" key="8">
    <source>
        <dbReference type="RuleBase" id="RU000461"/>
    </source>
</evidence>
<comment type="caution">
    <text evidence="9">The sequence shown here is derived from an EMBL/GenBank/DDBJ whole genome shotgun (WGS) entry which is preliminary data.</text>
</comment>
<protein>
    <submittedName>
        <fullName evidence="9">Cytochrome P450 monooxygenase ATR2</fullName>
    </submittedName>
</protein>
<dbReference type="AlphaFoldDB" id="A0AA37LWU9"/>
<reference evidence="9 10" key="1">
    <citation type="submission" date="2021-07" db="EMBL/GenBank/DDBJ databases">
        <title>Genome data of Colletotrichum spaethianum.</title>
        <authorList>
            <person name="Utami Y.D."/>
            <person name="Hiruma K."/>
        </authorList>
    </citation>
    <scope>NUCLEOTIDE SEQUENCE [LARGE SCALE GENOMIC DNA]</scope>
    <source>
        <strain evidence="9 10">MAFF 242679</strain>
    </source>
</reference>
<dbReference type="Gene3D" id="1.10.630.10">
    <property type="entry name" value="Cytochrome P450"/>
    <property type="match status" value="2"/>
</dbReference>
<dbReference type="PANTHER" id="PTHR46206:SF7">
    <property type="entry name" value="P450, PUTATIVE (EUROFUNG)-RELATED"/>
    <property type="match status" value="1"/>
</dbReference>
<dbReference type="GO" id="GO:0005506">
    <property type="term" value="F:iron ion binding"/>
    <property type="evidence" value="ECO:0007669"/>
    <property type="project" value="InterPro"/>
</dbReference>
<keyword evidence="10" id="KW-1185">Reference proteome</keyword>
<dbReference type="PROSITE" id="PS00086">
    <property type="entry name" value="CYTOCHROME_P450"/>
    <property type="match status" value="1"/>
</dbReference>
<keyword evidence="7 8" id="KW-0349">Heme</keyword>
<dbReference type="EMBL" id="BPPX01000028">
    <property type="protein sequence ID" value="GJC87714.1"/>
    <property type="molecule type" value="Genomic_DNA"/>
</dbReference>
<evidence type="ECO:0000313" key="9">
    <source>
        <dbReference type="EMBL" id="GJC87714.1"/>
    </source>
</evidence>
<keyword evidence="4 8" id="KW-0560">Oxidoreductase</keyword>
<accession>A0AA37LWU9</accession>
<dbReference type="InterPro" id="IPR001128">
    <property type="entry name" value="Cyt_P450"/>
</dbReference>
<feature type="binding site" description="axial binding residue" evidence="7">
    <location>
        <position position="356"/>
    </location>
    <ligand>
        <name>heme</name>
        <dbReference type="ChEBI" id="CHEBI:30413"/>
    </ligand>
    <ligandPart>
        <name>Fe</name>
        <dbReference type="ChEBI" id="CHEBI:18248"/>
    </ligandPart>
</feature>
<dbReference type="InterPro" id="IPR017972">
    <property type="entry name" value="Cyt_P450_CS"/>
</dbReference>
<evidence type="ECO:0000256" key="6">
    <source>
        <dbReference type="ARBA" id="ARBA00023033"/>
    </source>
</evidence>
<dbReference type="InterPro" id="IPR002403">
    <property type="entry name" value="Cyt_P450_E_grp-IV"/>
</dbReference>
<dbReference type="PANTHER" id="PTHR46206">
    <property type="entry name" value="CYTOCHROME P450"/>
    <property type="match status" value="1"/>
</dbReference>
<gene>
    <name evidence="9" type="ORF">ColLi_10552</name>
</gene>
<comment type="cofactor">
    <cofactor evidence="1 7">
        <name>heme</name>
        <dbReference type="ChEBI" id="CHEBI:30413"/>
    </cofactor>
</comment>
<organism evidence="9 10">
    <name type="scientific">Colletotrichum liriopes</name>
    <dbReference type="NCBI Taxonomy" id="708192"/>
    <lineage>
        <taxon>Eukaryota</taxon>
        <taxon>Fungi</taxon>
        <taxon>Dikarya</taxon>
        <taxon>Ascomycota</taxon>
        <taxon>Pezizomycotina</taxon>
        <taxon>Sordariomycetes</taxon>
        <taxon>Hypocreomycetidae</taxon>
        <taxon>Glomerellales</taxon>
        <taxon>Glomerellaceae</taxon>
        <taxon>Colletotrichum</taxon>
        <taxon>Colletotrichum spaethianum species complex</taxon>
    </lineage>
</organism>
<sequence length="412" mass="45780">MAELKKLPDDVLSFDAALYEVSSYDKTSVFQLTVSSLHTRRLAVRLNPLISQEVMDAMTRELPQSGEWEEVDINAKMSRIIAIVSGRIFVGPELCRSEEYIDMAINYTIEVMTAVYVIGLVPTWLRPLVAPYLPQVKQLTKRLKNADEILLPVVNARREAENKPDDLMQWIIDAETKAGSDVRDIARTQLSITMAAIHTTTLTTVNIGDPRSSSGDNGEFGSAALQNMKKLDSLFKETARFYPMSAGTSMATLTVKKQSSNTGPVAFQRKALKPFVLSNGQVIPAGVIVEVPAGCIYADDEFFEAPEVFDHLRYYKLRQSKGLHAAGTKAAEVVANSQFVSVSESSLNFGYGRHACPGRFFAVNEMKMIMANILLHYEVKNPDGMTERHKNVRSGAQLVPDPTKKIMIRKIK</sequence>
<dbReference type="GO" id="GO:0004497">
    <property type="term" value="F:monooxygenase activity"/>
    <property type="evidence" value="ECO:0007669"/>
    <property type="project" value="UniProtKB-KW"/>
</dbReference>
<dbReference type="CDD" id="cd11041">
    <property type="entry name" value="CYP503A1-like"/>
    <property type="match status" value="1"/>
</dbReference>
<evidence type="ECO:0000256" key="4">
    <source>
        <dbReference type="ARBA" id="ARBA00023002"/>
    </source>
</evidence>
<name>A0AA37LWU9_9PEZI</name>
<evidence type="ECO:0000256" key="1">
    <source>
        <dbReference type="ARBA" id="ARBA00001971"/>
    </source>
</evidence>
<keyword evidence="3 7" id="KW-0479">Metal-binding</keyword>
<evidence type="ECO:0000256" key="5">
    <source>
        <dbReference type="ARBA" id="ARBA00023004"/>
    </source>
</evidence>
<evidence type="ECO:0000256" key="3">
    <source>
        <dbReference type="ARBA" id="ARBA00022723"/>
    </source>
</evidence>
<evidence type="ECO:0000256" key="2">
    <source>
        <dbReference type="ARBA" id="ARBA00010617"/>
    </source>
</evidence>
<dbReference type="GO" id="GO:0020037">
    <property type="term" value="F:heme binding"/>
    <property type="evidence" value="ECO:0007669"/>
    <property type="project" value="InterPro"/>
</dbReference>
<keyword evidence="6 8" id="KW-0503">Monooxygenase</keyword>
<dbReference type="SUPFAM" id="SSF48264">
    <property type="entry name" value="Cytochrome P450"/>
    <property type="match status" value="1"/>
</dbReference>
<evidence type="ECO:0000256" key="7">
    <source>
        <dbReference type="PIRSR" id="PIRSR602403-1"/>
    </source>
</evidence>